<dbReference type="AlphaFoldDB" id="A0A392SEQ1"/>
<accession>A0A392SEQ1</accession>
<sequence length="66" mass="7422">LGKHYSHSLAIPVSENWVRWSHGSLFARPSNWFSHNPARTLPFMSKLTGFAGLNPKEICSVSDLLQ</sequence>
<organism evidence="1 2">
    <name type="scientific">Trifolium medium</name>
    <dbReference type="NCBI Taxonomy" id="97028"/>
    <lineage>
        <taxon>Eukaryota</taxon>
        <taxon>Viridiplantae</taxon>
        <taxon>Streptophyta</taxon>
        <taxon>Embryophyta</taxon>
        <taxon>Tracheophyta</taxon>
        <taxon>Spermatophyta</taxon>
        <taxon>Magnoliopsida</taxon>
        <taxon>eudicotyledons</taxon>
        <taxon>Gunneridae</taxon>
        <taxon>Pentapetalae</taxon>
        <taxon>rosids</taxon>
        <taxon>fabids</taxon>
        <taxon>Fabales</taxon>
        <taxon>Fabaceae</taxon>
        <taxon>Papilionoideae</taxon>
        <taxon>50 kb inversion clade</taxon>
        <taxon>NPAAA clade</taxon>
        <taxon>Hologalegina</taxon>
        <taxon>IRL clade</taxon>
        <taxon>Trifolieae</taxon>
        <taxon>Trifolium</taxon>
    </lineage>
</organism>
<name>A0A392SEQ1_9FABA</name>
<keyword evidence="2" id="KW-1185">Reference proteome</keyword>
<comment type="caution">
    <text evidence="1">The sequence shown here is derived from an EMBL/GenBank/DDBJ whole genome shotgun (WGS) entry which is preliminary data.</text>
</comment>
<dbReference type="EMBL" id="LXQA010364388">
    <property type="protein sequence ID" value="MCI46897.1"/>
    <property type="molecule type" value="Genomic_DNA"/>
</dbReference>
<reference evidence="1 2" key="1">
    <citation type="journal article" date="2018" name="Front. Plant Sci.">
        <title>Red Clover (Trifolium pratense) and Zigzag Clover (T. medium) - A Picture of Genomic Similarities and Differences.</title>
        <authorList>
            <person name="Dluhosova J."/>
            <person name="Istvanek J."/>
            <person name="Nedelnik J."/>
            <person name="Repkova J."/>
        </authorList>
    </citation>
    <scope>NUCLEOTIDE SEQUENCE [LARGE SCALE GENOMIC DNA]</scope>
    <source>
        <strain evidence="2">cv. 10/8</strain>
        <tissue evidence="1">Leaf</tissue>
    </source>
</reference>
<evidence type="ECO:0000313" key="1">
    <source>
        <dbReference type="EMBL" id="MCI46897.1"/>
    </source>
</evidence>
<dbReference type="Proteomes" id="UP000265520">
    <property type="component" value="Unassembled WGS sequence"/>
</dbReference>
<protein>
    <submittedName>
        <fullName evidence="1">Uncharacterized protein</fullName>
    </submittedName>
</protein>
<evidence type="ECO:0000313" key="2">
    <source>
        <dbReference type="Proteomes" id="UP000265520"/>
    </source>
</evidence>
<proteinExistence type="predicted"/>
<feature type="non-terminal residue" evidence="1">
    <location>
        <position position="1"/>
    </location>
</feature>